<keyword evidence="4" id="KW-1185">Reference proteome</keyword>
<dbReference type="PANTHER" id="PTHR21600">
    <property type="entry name" value="MITOCHONDRIAL RNA PSEUDOURIDINE SYNTHASE"/>
    <property type="match status" value="1"/>
</dbReference>
<comment type="similarity">
    <text evidence="1">Belongs to the pseudouridine synthase RluA family.</text>
</comment>
<gene>
    <name evidence="3" type="ORF">PBS001_LOCUS7604</name>
</gene>
<evidence type="ECO:0000256" key="1">
    <source>
        <dbReference type="ARBA" id="ARBA00010876"/>
    </source>
</evidence>
<accession>A0ABN8D852</accession>
<dbReference type="PROSITE" id="PS01129">
    <property type="entry name" value="PSI_RLU"/>
    <property type="match status" value="1"/>
</dbReference>
<dbReference type="Gene3D" id="3.30.2350.10">
    <property type="entry name" value="Pseudouridine synthase"/>
    <property type="match status" value="1"/>
</dbReference>
<feature type="domain" description="Pseudouridine synthase RsuA/RluA-like" evidence="2">
    <location>
        <begin position="82"/>
        <end position="183"/>
    </location>
</feature>
<dbReference type="Proteomes" id="UP001158986">
    <property type="component" value="Unassembled WGS sequence"/>
</dbReference>
<evidence type="ECO:0000259" key="2">
    <source>
        <dbReference type="Pfam" id="PF00849"/>
    </source>
</evidence>
<dbReference type="InterPro" id="IPR050188">
    <property type="entry name" value="RluA_PseudoU_synthase"/>
</dbReference>
<protein>
    <recommendedName>
        <fullName evidence="2">Pseudouridine synthase RsuA/RluA-like domain-containing protein</fullName>
    </recommendedName>
</protein>
<dbReference type="InterPro" id="IPR020103">
    <property type="entry name" value="PsdUridine_synth_cat_dom_sf"/>
</dbReference>
<dbReference type="Pfam" id="PF00849">
    <property type="entry name" value="PseudoU_synth_2"/>
    <property type="match status" value="1"/>
</dbReference>
<dbReference type="InterPro" id="IPR006145">
    <property type="entry name" value="PsdUridine_synth_RsuA/RluA"/>
</dbReference>
<evidence type="ECO:0000313" key="4">
    <source>
        <dbReference type="Proteomes" id="UP001158986"/>
    </source>
</evidence>
<comment type="caution">
    <text evidence="3">The sequence shown here is derived from an EMBL/GenBank/DDBJ whole genome shotgun (WGS) entry which is preliminary data.</text>
</comment>
<reference evidence="3 4" key="1">
    <citation type="submission" date="2021-11" db="EMBL/GenBank/DDBJ databases">
        <authorList>
            <person name="Islam A."/>
            <person name="Islam S."/>
            <person name="Flora M.S."/>
            <person name="Rahman M."/>
            <person name="Ziaur R.M."/>
            <person name="Epstein J.H."/>
            <person name="Hassan M."/>
            <person name="Klassen M."/>
            <person name="Woodard K."/>
            <person name="Webb A."/>
            <person name="Webby R.J."/>
            <person name="El Zowalaty M.E."/>
        </authorList>
    </citation>
    <scope>NUCLEOTIDE SEQUENCE [LARGE SCALE GENOMIC DNA]</scope>
    <source>
        <strain evidence="3">Pbs1</strain>
    </source>
</reference>
<evidence type="ECO:0000313" key="3">
    <source>
        <dbReference type="EMBL" id="CAH0521144.1"/>
    </source>
</evidence>
<organism evidence="3 4">
    <name type="scientific">Peronospora belbahrii</name>
    <dbReference type="NCBI Taxonomy" id="622444"/>
    <lineage>
        <taxon>Eukaryota</taxon>
        <taxon>Sar</taxon>
        <taxon>Stramenopiles</taxon>
        <taxon>Oomycota</taxon>
        <taxon>Peronosporomycetes</taxon>
        <taxon>Peronosporales</taxon>
        <taxon>Peronosporaceae</taxon>
        <taxon>Peronospora</taxon>
    </lineage>
</organism>
<dbReference type="InterPro" id="IPR006224">
    <property type="entry name" value="PsdUridine_synth_RluA-like_CS"/>
</dbReference>
<name>A0ABN8D852_9STRA</name>
<dbReference type="EMBL" id="CAKLCB010000375">
    <property type="protein sequence ID" value="CAH0521144.1"/>
    <property type="molecule type" value="Genomic_DNA"/>
</dbReference>
<sequence>MWRQEFRWMRHVIRAQDHEIRLDVVFEGSIVSIDVHSYQSIVQSIGRKTEQMRELEETVRKRKKKTRRNDWRQCLLYENQAFLILNKPYGLAVQSSSWLIESLDRYLPSIAKSFTDKSDPLQQDNEEQQTLKVVHRLDMNTSGVLVLARSRLAAAKFFQLLRHGAVQKTYEALVSAATSPLSSDNNYSMLKKFEDERLNTM</sequence>
<dbReference type="SUPFAM" id="SSF55120">
    <property type="entry name" value="Pseudouridine synthase"/>
    <property type="match status" value="1"/>
</dbReference>
<proteinExistence type="inferred from homology"/>
<dbReference type="PANTHER" id="PTHR21600:SF87">
    <property type="entry name" value="RNA PSEUDOURIDYLATE SYNTHASE DOMAIN-CONTAINING PROTEIN 1"/>
    <property type="match status" value="1"/>
</dbReference>